<dbReference type="AlphaFoldDB" id="S9SAW3"/>
<dbReference type="eggNOG" id="COG1011">
    <property type="taxonomic scope" value="Bacteria"/>
</dbReference>
<dbReference type="NCBIfam" id="TIGR01493">
    <property type="entry name" value="HAD-SF-IA-v2"/>
    <property type="match status" value="1"/>
</dbReference>
<dbReference type="SFLD" id="SFLDF00045">
    <property type="entry name" value="2-haloacid_dehalogenase"/>
    <property type="match status" value="1"/>
</dbReference>
<dbReference type="InterPro" id="IPR023214">
    <property type="entry name" value="HAD_sf"/>
</dbReference>
<gene>
    <name evidence="4" type="ORF">K678_08746</name>
</gene>
<dbReference type="Proteomes" id="UP000015350">
    <property type="component" value="Unassembled WGS sequence"/>
</dbReference>
<dbReference type="SFLD" id="SFLDG01129">
    <property type="entry name" value="C1.5:_HAD__Beta-PGM__Phosphata"/>
    <property type="match status" value="1"/>
</dbReference>
<comment type="function">
    <text evidence="3">Catalyzes the hydrolytic dehalogenation of small (S)-2-haloalkanoic acids to yield the corresponding (R)-2-hydroxyalkanoic acids.</text>
</comment>
<dbReference type="Pfam" id="PF00702">
    <property type="entry name" value="Hydrolase"/>
    <property type="match status" value="1"/>
</dbReference>
<keyword evidence="2 3" id="KW-0378">Hydrolase</keyword>
<evidence type="ECO:0000256" key="1">
    <source>
        <dbReference type="ARBA" id="ARBA00008106"/>
    </source>
</evidence>
<dbReference type="InterPro" id="IPR023198">
    <property type="entry name" value="PGP-like_dom2"/>
</dbReference>
<dbReference type="PATRIC" id="fig|1316936.3.peg.1745"/>
<comment type="catalytic activity">
    <reaction evidence="3">
        <text>an (S)-2-haloacid + H2O = a (2R)-2-hydroxycarboxylate + a halide anion + H(+)</text>
        <dbReference type="Rhea" id="RHEA:11192"/>
        <dbReference type="ChEBI" id="CHEBI:15377"/>
        <dbReference type="ChEBI" id="CHEBI:15378"/>
        <dbReference type="ChEBI" id="CHEBI:16042"/>
        <dbReference type="ChEBI" id="CHEBI:58314"/>
        <dbReference type="ChEBI" id="CHEBI:137405"/>
        <dbReference type="EC" id="3.8.1.2"/>
    </reaction>
</comment>
<accession>S9SAW3</accession>
<dbReference type="EMBL" id="AQPH01000027">
    <property type="protein sequence ID" value="EPY01849.1"/>
    <property type="molecule type" value="Genomic_DNA"/>
</dbReference>
<comment type="similarity">
    <text evidence="1 3">Belongs to the HAD-like hydrolase superfamily. S-2-haloalkanoic acid dehalogenase family.</text>
</comment>
<dbReference type="GO" id="GO:0018784">
    <property type="term" value="F:(S)-2-haloacid dehalogenase activity"/>
    <property type="evidence" value="ECO:0007669"/>
    <property type="project" value="UniProtKB-UniRule"/>
</dbReference>
<dbReference type="NCBIfam" id="TIGR01428">
    <property type="entry name" value="HAD_type_II"/>
    <property type="match status" value="1"/>
</dbReference>
<dbReference type="PANTHER" id="PTHR43316:SF3">
    <property type="entry name" value="HALOACID DEHALOGENASE, TYPE II (AFU_ORTHOLOGUE AFUA_2G07750)-RELATED"/>
    <property type="match status" value="1"/>
</dbReference>
<dbReference type="InterPro" id="IPR006328">
    <property type="entry name" value="2-HAD"/>
</dbReference>
<dbReference type="InterPro" id="IPR051540">
    <property type="entry name" value="S-2-haloacid_dehalogenase"/>
</dbReference>
<organism evidence="4 5">
    <name type="scientific">Magnetospirillum fulvum MGU-K5</name>
    <dbReference type="NCBI Taxonomy" id="1316936"/>
    <lineage>
        <taxon>Bacteria</taxon>
        <taxon>Pseudomonadati</taxon>
        <taxon>Pseudomonadota</taxon>
        <taxon>Alphaproteobacteria</taxon>
        <taxon>Rhodospirillales</taxon>
        <taxon>Rhodospirillaceae</taxon>
        <taxon>Magnetospirillum</taxon>
    </lineage>
</organism>
<evidence type="ECO:0000256" key="2">
    <source>
        <dbReference type="ARBA" id="ARBA00022801"/>
    </source>
</evidence>
<dbReference type="Gene3D" id="1.10.150.240">
    <property type="entry name" value="Putative phosphatase, domain 2"/>
    <property type="match status" value="1"/>
</dbReference>
<dbReference type="SUPFAM" id="SSF56784">
    <property type="entry name" value="HAD-like"/>
    <property type="match status" value="1"/>
</dbReference>
<dbReference type="STRING" id="1316936.K678_08746"/>
<comment type="caution">
    <text evidence="4">The sequence shown here is derived from an EMBL/GenBank/DDBJ whole genome shotgun (WGS) entry which is preliminary data.</text>
</comment>
<dbReference type="PRINTS" id="PR00413">
    <property type="entry name" value="HADHALOGNASE"/>
</dbReference>
<dbReference type="EC" id="3.8.1.2" evidence="3"/>
<dbReference type="InterPro" id="IPR036412">
    <property type="entry name" value="HAD-like_sf"/>
</dbReference>
<dbReference type="SFLD" id="SFLDS00003">
    <property type="entry name" value="Haloacid_Dehalogenase"/>
    <property type="match status" value="1"/>
</dbReference>
<dbReference type="Gene3D" id="3.40.50.1000">
    <property type="entry name" value="HAD superfamily/HAD-like"/>
    <property type="match status" value="1"/>
</dbReference>
<dbReference type="PANTHER" id="PTHR43316">
    <property type="entry name" value="HYDROLASE, HALOACID DELAHOGENASE-RELATED"/>
    <property type="match status" value="1"/>
</dbReference>
<reference evidence="4 5" key="1">
    <citation type="submission" date="2013-04" db="EMBL/GenBank/DDBJ databases">
        <authorList>
            <person name="Kuznetsov B."/>
            <person name="Ivanovsky R."/>
        </authorList>
    </citation>
    <scope>NUCLEOTIDE SEQUENCE [LARGE SCALE GENOMIC DNA]</scope>
    <source>
        <strain evidence="4 5">MGU-K5</strain>
    </source>
</reference>
<proteinExistence type="inferred from homology"/>
<evidence type="ECO:0000256" key="3">
    <source>
        <dbReference type="RuleBase" id="RU368077"/>
    </source>
</evidence>
<evidence type="ECO:0000313" key="4">
    <source>
        <dbReference type="EMBL" id="EPY01849.1"/>
    </source>
</evidence>
<name>S9SAW3_MAGFU</name>
<dbReference type="SFLD" id="SFLDG01135">
    <property type="entry name" value="C1.5.6:_HAD__Beta-PGM__Phospha"/>
    <property type="match status" value="1"/>
</dbReference>
<dbReference type="CDD" id="cd02588">
    <property type="entry name" value="HAD_L2-DEX"/>
    <property type="match status" value="1"/>
</dbReference>
<evidence type="ECO:0000313" key="5">
    <source>
        <dbReference type="Proteomes" id="UP000015350"/>
    </source>
</evidence>
<dbReference type="InterPro" id="IPR006439">
    <property type="entry name" value="HAD-SF_hydro_IA"/>
</dbReference>
<protein>
    <recommendedName>
        <fullName evidence="3">(S)-2-haloacid dehalogenase</fullName>
        <ecNumber evidence="3">3.8.1.2</ecNumber>
    </recommendedName>
    <alternativeName>
        <fullName evidence="3">2-haloalkanoic acid dehalogenase</fullName>
    </alternativeName>
    <alternativeName>
        <fullName evidence="3">Halocarboxylic acid halidohydrolase</fullName>
    </alternativeName>
    <alternativeName>
        <fullName evidence="3">L-2-haloacid dehalogenase</fullName>
    </alternativeName>
</protein>
<sequence>MAHPAFASVRACVFDAYGTLLNLGDLSRGFADALGDKTVPVMDLWRRKQLEYSWLRTLMGRHADFWEVTGDALDYALASFGLDDPALRERMMGAWLTPTAYPEVPAMLDRLRAAGLKTAILSNGSAPMLEAAVASAGVGDRLDAVLSVEAVGRYKPHPSVYALAVDHFGVTPGEICFVSGNGWDVAGSASFGFKVAWVNRAGAPQERLPTGPDAVLTSLGDLPDLLGA</sequence>